<protein>
    <recommendedName>
        <fullName evidence="1">Ubiquitin-like domain-containing protein</fullName>
    </recommendedName>
</protein>
<dbReference type="InterPro" id="IPR029071">
    <property type="entry name" value="Ubiquitin-like_domsf"/>
</dbReference>
<dbReference type="InterPro" id="IPR038582">
    <property type="entry name" value="Ribosomal_eS31_euk-type_sf"/>
</dbReference>
<dbReference type="PANTHER" id="PTHR10666">
    <property type="entry name" value="UBIQUITIN"/>
    <property type="match status" value="1"/>
</dbReference>
<evidence type="ECO:0000313" key="3">
    <source>
        <dbReference type="Proteomes" id="UP000694422"/>
    </source>
</evidence>
<reference evidence="2" key="1">
    <citation type="submission" date="2025-08" db="UniProtKB">
        <authorList>
            <consortium name="Ensembl"/>
        </authorList>
    </citation>
    <scope>IDENTIFICATION</scope>
</reference>
<dbReference type="Ensembl" id="ENSSDAT00000005036.1">
    <property type="protein sequence ID" value="ENSSDAP00000004379.1"/>
    <property type="gene ID" value="ENSSDAG00000004125.1"/>
</dbReference>
<reference evidence="2" key="2">
    <citation type="submission" date="2025-09" db="UniProtKB">
        <authorList>
            <consortium name="Ensembl"/>
        </authorList>
    </citation>
    <scope>IDENTIFICATION</scope>
</reference>
<sequence>SVVEPLPKNVKAKTQDIKGIPPHQQRLIFAGRKLEDGCTLSHYNIQKESTLYLMLRLCGNTKKRKKSYTTPKNGHMRKKVKLTILKHYKEDGNCKINHLVRSTLQKNADRVFMASHFDTHYYEKCLAYCFNKPKDQ</sequence>
<name>A0A8C9P761_SPEDA</name>
<proteinExistence type="predicted"/>
<feature type="domain" description="Ubiquitin-like" evidence="1">
    <location>
        <begin position="1"/>
        <end position="60"/>
    </location>
</feature>
<dbReference type="Proteomes" id="UP000694422">
    <property type="component" value="Unplaced"/>
</dbReference>
<dbReference type="PROSITE" id="PS50053">
    <property type="entry name" value="UBIQUITIN_2"/>
    <property type="match status" value="1"/>
</dbReference>
<dbReference type="SUPFAM" id="SSF54236">
    <property type="entry name" value="Ubiquitin-like"/>
    <property type="match status" value="1"/>
</dbReference>
<dbReference type="InterPro" id="IPR019956">
    <property type="entry name" value="Ubiquitin_dom"/>
</dbReference>
<accession>A0A8C9P761</accession>
<dbReference type="InterPro" id="IPR050158">
    <property type="entry name" value="Ubiquitin_ubiquitin-like"/>
</dbReference>
<keyword evidence="3" id="KW-1185">Reference proteome</keyword>
<evidence type="ECO:0000259" key="1">
    <source>
        <dbReference type="PROSITE" id="PS50053"/>
    </source>
</evidence>
<dbReference type="AlphaFoldDB" id="A0A8C9P761"/>
<organism evidence="2 3">
    <name type="scientific">Spermophilus dauricus</name>
    <name type="common">Daurian ground squirrel</name>
    <dbReference type="NCBI Taxonomy" id="99837"/>
    <lineage>
        <taxon>Eukaryota</taxon>
        <taxon>Metazoa</taxon>
        <taxon>Chordata</taxon>
        <taxon>Craniata</taxon>
        <taxon>Vertebrata</taxon>
        <taxon>Euteleostomi</taxon>
        <taxon>Mammalia</taxon>
        <taxon>Eutheria</taxon>
        <taxon>Euarchontoglires</taxon>
        <taxon>Glires</taxon>
        <taxon>Rodentia</taxon>
        <taxon>Sciuromorpha</taxon>
        <taxon>Sciuridae</taxon>
        <taxon>Xerinae</taxon>
        <taxon>Marmotini</taxon>
        <taxon>Spermophilus</taxon>
    </lineage>
</organism>
<dbReference type="PRINTS" id="PR00348">
    <property type="entry name" value="UBIQUITIN"/>
</dbReference>
<dbReference type="InterPro" id="IPR000626">
    <property type="entry name" value="Ubiquitin-like_dom"/>
</dbReference>
<dbReference type="Gene3D" id="6.20.50.150">
    <property type="match status" value="1"/>
</dbReference>
<evidence type="ECO:0000313" key="2">
    <source>
        <dbReference type="Ensembl" id="ENSSDAP00000004379.1"/>
    </source>
</evidence>
<dbReference type="Gene3D" id="3.10.20.90">
    <property type="entry name" value="Phosphatidylinositol 3-kinase Catalytic Subunit, Chain A, domain 1"/>
    <property type="match status" value="1"/>
</dbReference>
<dbReference type="SMART" id="SM00213">
    <property type="entry name" value="UBQ"/>
    <property type="match status" value="1"/>
</dbReference>
<dbReference type="Pfam" id="PF00240">
    <property type="entry name" value="ubiquitin"/>
    <property type="match status" value="1"/>
</dbReference>